<name>A0A3Q9JMW6_9GAMM</name>
<dbReference type="PANTHER" id="PTHR34700">
    <property type="entry name" value="POTASSIUM BINDING PROTEIN KBP"/>
    <property type="match status" value="1"/>
</dbReference>
<dbReference type="SMART" id="SM00257">
    <property type="entry name" value="LysM"/>
    <property type="match status" value="1"/>
</dbReference>
<dbReference type="Pfam" id="PF01476">
    <property type="entry name" value="LysM"/>
    <property type="match status" value="1"/>
</dbReference>
<evidence type="ECO:0000313" key="3">
    <source>
        <dbReference type="EMBL" id="AZS52016.1"/>
    </source>
</evidence>
<gene>
    <name evidence="3" type="ORF">DM558_15100</name>
</gene>
<dbReference type="InterPro" id="IPR036779">
    <property type="entry name" value="LysM_dom_sf"/>
</dbReference>
<dbReference type="EMBL" id="CP029822">
    <property type="protein sequence ID" value="AZS52016.1"/>
    <property type="molecule type" value="Genomic_DNA"/>
</dbReference>
<evidence type="ECO:0000313" key="4">
    <source>
        <dbReference type="Proteomes" id="UP000273143"/>
    </source>
</evidence>
<sequence>MRKLLLALSLLAFSTLLQAQQVELKENHPTTYTVVKGDTLWDISGRFLKQPWHWKEIWQVNPNIKDPNLIYPGDTLTLTYVNGKPRVSLKRGLSRGTVKLSPSIRVEPTSDAIPTIPLQAVNSFLLRNRVLSSTKELNTKPYIVGGESGSVVSGAGNRVYARGKLPEGETGFGIFRQAKEFRDPKTNELLGVNADEIGSATLITKQGEVSTLQLVRTNQEVRNGDRVLPTEERNISATFQPSSPKTLINAEIVDVPRGVTQVGRSDVVLINKGARDGIEVGNVLSIYRLGETVKDQVEGGDVKLPDEEAGLLMVFRTYDKLSYGIVLSASRPLSVGDKLKNPQ</sequence>
<dbReference type="RefSeq" id="WP_127164674.1">
    <property type="nucleotide sequence ID" value="NZ_CP029822.1"/>
</dbReference>
<organism evidence="3 4">
    <name type="scientific">Entomomonas moraniae</name>
    <dbReference type="NCBI Taxonomy" id="2213226"/>
    <lineage>
        <taxon>Bacteria</taxon>
        <taxon>Pseudomonadati</taxon>
        <taxon>Pseudomonadota</taxon>
        <taxon>Gammaproteobacteria</taxon>
        <taxon>Pseudomonadales</taxon>
        <taxon>Pseudomonadaceae</taxon>
        <taxon>Entomomonas</taxon>
    </lineage>
</organism>
<evidence type="ECO:0000259" key="2">
    <source>
        <dbReference type="PROSITE" id="PS51782"/>
    </source>
</evidence>
<keyword evidence="1" id="KW-0732">Signal</keyword>
<dbReference type="PANTHER" id="PTHR34700:SF4">
    <property type="entry name" value="PHAGE-LIKE ELEMENT PBSX PROTEIN XKDP"/>
    <property type="match status" value="1"/>
</dbReference>
<evidence type="ECO:0000256" key="1">
    <source>
        <dbReference type="SAM" id="SignalP"/>
    </source>
</evidence>
<reference evidence="4" key="1">
    <citation type="submission" date="2018-06" db="EMBL/GenBank/DDBJ databases">
        <title>Complete genome of Pseudomonas insecticola strain QZS01.</title>
        <authorList>
            <person name="Wang J."/>
            <person name="Su Q."/>
        </authorList>
    </citation>
    <scope>NUCLEOTIDE SEQUENCE [LARGE SCALE GENOMIC DNA]</scope>
    <source>
        <strain evidence="4">QZS01</strain>
    </source>
</reference>
<keyword evidence="4" id="KW-1185">Reference proteome</keyword>
<dbReference type="SUPFAM" id="SSF54106">
    <property type="entry name" value="LysM domain"/>
    <property type="match status" value="1"/>
</dbReference>
<dbReference type="Gene3D" id="3.10.350.10">
    <property type="entry name" value="LysM domain"/>
    <property type="match status" value="1"/>
</dbReference>
<dbReference type="AlphaFoldDB" id="A0A3Q9JMW6"/>
<dbReference type="InterPro" id="IPR052196">
    <property type="entry name" value="Bact_Kbp"/>
</dbReference>
<dbReference type="InterPro" id="IPR018392">
    <property type="entry name" value="LysM"/>
</dbReference>
<dbReference type="Proteomes" id="UP000273143">
    <property type="component" value="Chromosome"/>
</dbReference>
<feature type="domain" description="LysM" evidence="2">
    <location>
        <begin position="30"/>
        <end position="78"/>
    </location>
</feature>
<feature type="chain" id="PRO_5018521149" evidence="1">
    <location>
        <begin position="20"/>
        <end position="343"/>
    </location>
</feature>
<protein>
    <submittedName>
        <fullName evidence="3">LysM domain-containing protein</fullName>
    </submittedName>
</protein>
<accession>A0A3Q9JMW6</accession>
<dbReference type="CDD" id="cd00118">
    <property type="entry name" value="LysM"/>
    <property type="match status" value="1"/>
</dbReference>
<dbReference type="PROSITE" id="PS51782">
    <property type="entry name" value="LYSM"/>
    <property type="match status" value="1"/>
</dbReference>
<proteinExistence type="predicted"/>
<feature type="signal peptide" evidence="1">
    <location>
        <begin position="1"/>
        <end position="19"/>
    </location>
</feature>
<dbReference type="KEGG" id="emo:DM558_15100"/>